<keyword evidence="3" id="KW-1185">Reference proteome</keyword>
<dbReference type="Proteomes" id="UP000024635">
    <property type="component" value="Unassembled WGS sequence"/>
</dbReference>
<evidence type="ECO:0000256" key="1">
    <source>
        <dbReference type="SAM" id="MobiDB-lite"/>
    </source>
</evidence>
<organism evidence="2 3">
    <name type="scientific">Ancylostoma ceylanicum</name>
    <dbReference type="NCBI Taxonomy" id="53326"/>
    <lineage>
        <taxon>Eukaryota</taxon>
        <taxon>Metazoa</taxon>
        <taxon>Ecdysozoa</taxon>
        <taxon>Nematoda</taxon>
        <taxon>Chromadorea</taxon>
        <taxon>Rhabditida</taxon>
        <taxon>Rhabditina</taxon>
        <taxon>Rhabditomorpha</taxon>
        <taxon>Strongyloidea</taxon>
        <taxon>Ancylostomatidae</taxon>
        <taxon>Ancylostomatinae</taxon>
        <taxon>Ancylostoma</taxon>
    </lineage>
</organism>
<reference evidence="3" key="1">
    <citation type="journal article" date="2015" name="Nat. Genet.">
        <title>The genome and transcriptome of the zoonotic hookworm Ancylostoma ceylanicum identify infection-specific gene families.</title>
        <authorList>
            <person name="Schwarz E.M."/>
            <person name="Hu Y."/>
            <person name="Antoshechkin I."/>
            <person name="Miller M.M."/>
            <person name="Sternberg P.W."/>
            <person name="Aroian R.V."/>
        </authorList>
    </citation>
    <scope>NUCLEOTIDE SEQUENCE</scope>
    <source>
        <strain evidence="3">HY135</strain>
    </source>
</reference>
<sequence>SINRRSVRKYRISKAVRVIIMVFSQEMIIHSSESPANASKYKKDIHESNRPRFL</sequence>
<gene>
    <name evidence="2" type="primary">Acey_s1647.g3931</name>
    <name evidence="2" type="ORF">Y032_1647g3931</name>
</gene>
<evidence type="ECO:0000313" key="3">
    <source>
        <dbReference type="Proteomes" id="UP000024635"/>
    </source>
</evidence>
<feature type="non-terminal residue" evidence="2">
    <location>
        <position position="1"/>
    </location>
</feature>
<dbReference type="EMBL" id="JARK01001246">
    <property type="protein sequence ID" value="EYC34717.1"/>
    <property type="molecule type" value="Genomic_DNA"/>
</dbReference>
<proteinExistence type="predicted"/>
<protein>
    <submittedName>
        <fullName evidence="2">Uncharacterized protein</fullName>
    </submittedName>
</protein>
<accession>A0A016W601</accession>
<feature type="region of interest" description="Disordered" evidence="1">
    <location>
        <begin position="33"/>
        <end position="54"/>
    </location>
</feature>
<evidence type="ECO:0000313" key="2">
    <source>
        <dbReference type="EMBL" id="EYC34717.1"/>
    </source>
</evidence>
<comment type="caution">
    <text evidence="2">The sequence shown here is derived from an EMBL/GenBank/DDBJ whole genome shotgun (WGS) entry which is preliminary data.</text>
</comment>
<dbReference type="AlphaFoldDB" id="A0A016W601"/>
<name>A0A016W601_9BILA</name>
<feature type="compositionally biased region" description="Basic and acidic residues" evidence="1">
    <location>
        <begin position="41"/>
        <end position="54"/>
    </location>
</feature>